<dbReference type="OrthoDB" id="1436205at2759"/>
<dbReference type="Proteomes" id="UP000257109">
    <property type="component" value="Unassembled WGS sequence"/>
</dbReference>
<sequence length="112" mass="12840">MIENSLAMLVMKFFADLSKVEEINDTSTTLIPKNDMAHNMKNFRPISLYNVTYKILTKIFAKRLRHNAKSCSLIGSRRRTREEDARGTRFLLGIDNLGKGIIPRTLVLHDFG</sequence>
<feature type="non-terminal residue" evidence="1">
    <location>
        <position position="112"/>
    </location>
</feature>
<name>A0A371EG02_MUCPR</name>
<accession>A0A371EG02</accession>
<protein>
    <recommendedName>
        <fullName evidence="3">Reverse transcriptase domain-containing protein</fullName>
    </recommendedName>
</protein>
<feature type="non-terminal residue" evidence="1">
    <location>
        <position position="1"/>
    </location>
</feature>
<proteinExistence type="predicted"/>
<keyword evidence="2" id="KW-1185">Reference proteome</keyword>
<evidence type="ECO:0008006" key="3">
    <source>
        <dbReference type="Google" id="ProtNLM"/>
    </source>
</evidence>
<organism evidence="1 2">
    <name type="scientific">Mucuna pruriens</name>
    <name type="common">Velvet bean</name>
    <name type="synonym">Dolichos pruriens</name>
    <dbReference type="NCBI Taxonomy" id="157652"/>
    <lineage>
        <taxon>Eukaryota</taxon>
        <taxon>Viridiplantae</taxon>
        <taxon>Streptophyta</taxon>
        <taxon>Embryophyta</taxon>
        <taxon>Tracheophyta</taxon>
        <taxon>Spermatophyta</taxon>
        <taxon>Magnoliopsida</taxon>
        <taxon>eudicotyledons</taxon>
        <taxon>Gunneridae</taxon>
        <taxon>Pentapetalae</taxon>
        <taxon>rosids</taxon>
        <taxon>fabids</taxon>
        <taxon>Fabales</taxon>
        <taxon>Fabaceae</taxon>
        <taxon>Papilionoideae</taxon>
        <taxon>50 kb inversion clade</taxon>
        <taxon>NPAAA clade</taxon>
        <taxon>indigoferoid/millettioid clade</taxon>
        <taxon>Phaseoleae</taxon>
        <taxon>Mucuna</taxon>
    </lineage>
</organism>
<evidence type="ECO:0000313" key="1">
    <source>
        <dbReference type="EMBL" id="RDX64977.1"/>
    </source>
</evidence>
<comment type="caution">
    <text evidence="1">The sequence shown here is derived from an EMBL/GenBank/DDBJ whole genome shotgun (WGS) entry which is preliminary data.</text>
</comment>
<dbReference type="EMBL" id="QJKJ01014129">
    <property type="protein sequence ID" value="RDX64977.1"/>
    <property type="molecule type" value="Genomic_DNA"/>
</dbReference>
<dbReference type="AlphaFoldDB" id="A0A371EG02"/>
<reference evidence="1" key="1">
    <citation type="submission" date="2018-05" db="EMBL/GenBank/DDBJ databases">
        <title>Draft genome of Mucuna pruriens seed.</title>
        <authorList>
            <person name="Nnadi N.E."/>
            <person name="Vos R."/>
            <person name="Hasami M.H."/>
            <person name="Devisetty U.K."/>
            <person name="Aguiy J.C."/>
        </authorList>
    </citation>
    <scope>NUCLEOTIDE SEQUENCE [LARGE SCALE GENOMIC DNA]</scope>
    <source>
        <strain evidence="1">JCA_2017</strain>
    </source>
</reference>
<gene>
    <name evidence="1" type="ORF">CR513_56401</name>
</gene>
<evidence type="ECO:0000313" key="2">
    <source>
        <dbReference type="Proteomes" id="UP000257109"/>
    </source>
</evidence>